<evidence type="ECO:0000256" key="2">
    <source>
        <dbReference type="ARBA" id="ARBA00011255"/>
    </source>
</evidence>
<protein>
    <recommendedName>
        <fullName evidence="5">Flagellar hook-associated protein 2</fullName>
        <shortName evidence="5">HAP2</shortName>
    </recommendedName>
    <alternativeName>
        <fullName evidence="5">Flagellar cap protein</fullName>
    </alternativeName>
</protein>
<comment type="subcellular location">
    <subcellularLocation>
        <location evidence="5">Secreted</location>
    </subcellularLocation>
    <subcellularLocation>
        <location evidence="5">Bacterial flagellum</location>
    </subcellularLocation>
</comment>
<dbReference type="InterPro" id="IPR040026">
    <property type="entry name" value="FliD"/>
</dbReference>
<keyword evidence="8" id="KW-0282">Flagellum</keyword>
<dbReference type="InterPro" id="IPR003481">
    <property type="entry name" value="FliD_N"/>
</dbReference>
<organism evidence="8 9">
    <name type="scientific">Arthrobacter pigmenti</name>
    <dbReference type="NCBI Taxonomy" id="271432"/>
    <lineage>
        <taxon>Bacteria</taxon>
        <taxon>Bacillati</taxon>
        <taxon>Actinomycetota</taxon>
        <taxon>Actinomycetes</taxon>
        <taxon>Micrococcales</taxon>
        <taxon>Micrococcaceae</taxon>
        <taxon>Arthrobacter</taxon>
    </lineage>
</organism>
<evidence type="ECO:0000313" key="8">
    <source>
        <dbReference type="EMBL" id="NJC21209.1"/>
    </source>
</evidence>
<evidence type="ECO:0000256" key="3">
    <source>
        <dbReference type="ARBA" id="ARBA00023054"/>
    </source>
</evidence>
<dbReference type="PANTHER" id="PTHR30288:SF0">
    <property type="entry name" value="FLAGELLAR HOOK-ASSOCIATED PROTEIN 2"/>
    <property type="match status" value="1"/>
</dbReference>
<dbReference type="GO" id="GO:0009424">
    <property type="term" value="C:bacterial-type flagellum hook"/>
    <property type="evidence" value="ECO:0007669"/>
    <property type="project" value="UniProtKB-UniRule"/>
</dbReference>
<evidence type="ECO:0000259" key="7">
    <source>
        <dbReference type="Pfam" id="PF07195"/>
    </source>
</evidence>
<dbReference type="GO" id="GO:0005576">
    <property type="term" value="C:extracellular region"/>
    <property type="evidence" value="ECO:0007669"/>
    <property type="project" value="UniProtKB-SubCell"/>
</dbReference>
<comment type="subunit">
    <text evidence="2 5">Homopentamer.</text>
</comment>
<dbReference type="GO" id="GO:0009421">
    <property type="term" value="C:bacterial-type flagellum filament cap"/>
    <property type="evidence" value="ECO:0007669"/>
    <property type="project" value="InterPro"/>
</dbReference>
<dbReference type="AlphaFoldDB" id="A0A846RJ59"/>
<feature type="domain" description="Flagellar hook-associated protein 2 N-terminal" evidence="6">
    <location>
        <begin position="10"/>
        <end position="105"/>
    </location>
</feature>
<sequence length="462" mass="47951">MAFSIDGIASGLDTTTMINQLMQLEARPQTLIKNKVSATEVLISGLQQLNTRLASLGELAGKTAKPDALSLYTASTNSEDLTAKASSTARAGSLDFTVDRLAQRQVSVTAAMTTWPGNPATLTITASDGTATEVSPASASLDDIVTAINDSESGVTALKVSAGTDPTTGEPLFRLQLSAAESGVDGAFTVHRGSAADVTAGTATDLLAEPGAAHVRTAQDAQVTLWAGTAAAQAVTSSSNTFSSLLPGVDVTAKAVSTEPVTVTVARDEAASQRVARDLVSGLTGVLSFISANSTVTPSAPGEDAAAGGVFTSDSAVRDVERRILDAATGPVDGRSPSEIGISITRDGSVEFDAEKFDQAMAEDPARVAHVLQTIAGRVAESATEQSDKFDGSLTLRIQSQERSVGNLNDEILDWDRRLETRRATLERTWSSLEVQLQSLQSQGEWLSSQLGNLPTIGGNDK</sequence>
<keyword evidence="9" id="KW-1185">Reference proteome</keyword>
<keyword evidence="3" id="KW-0175">Coiled coil</keyword>
<comment type="caution">
    <text evidence="8">The sequence shown here is derived from an EMBL/GenBank/DDBJ whole genome shotgun (WGS) entry which is preliminary data.</text>
</comment>
<dbReference type="RefSeq" id="WP_167990673.1">
    <property type="nucleotide sequence ID" value="NZ_JAATJL010000001.1"/>
</dbReference>
<gene>
    <name evidence="8" type="ORF">BJ994_000285</name>
</gene>
<keyword evidence="4 5" id="KW-0975">Bacterial flagellum</keyword>
<dbReference type="GO" id="GO:0071973">
    <property type="term" value="P:bacterial-type flagellum-dependent cell motility"/>
    <property type="evidence" value="ECO:0007669"/>
    <property type="project" value="TreeGrafter"/>
</dbReference>
<keyword evidence="8" id="KW-0966">Cell projection</keyword>
<evidence type="ECO:0000256" key="1">
    <source>
        <dbReference type="ARBA" id="ARBA00009764"/>
    </source>
</evidence>
<accession>A0A846RJ59</accession>
<feature type="domain" description="Flagellar hook-associated protein 2 C-terminal" evidence="7">
    <location>
        <begin position="218"/>
        <end position="441"/>
    </location>
</feature>
<dbReference type="EMBL" id="JAATJL010000001">
    <property type="protein sequence ID" value="NJC21209.1"/>
    <property type="molecule type" value="Genomic_DNA"/>
</dbReference>
<reference evidence="8 9" key="1">
    <citation type="submission" date="2020-03" db="EMBL/GenBank/DDBJ databases">
        <title>Sequencing the genomes of 1000 actinobacteria strains.</title>
        <authorList>
            <person name="Klenk H.-P."/>
        </authorList>
    </citation>
    <scope>NUCLEOTIDE SEQUENCE [LARGE SCALE GENOMIC DNA]</scope>
    <source>
        <strain evidence="8 9">DSM 16403</strain>
    </source>
</reference>
<evidence type="ECO:0000259" key="6">
    <source>
        <dbReference type="Pfam" id="PF02465"/>
    </source>
</evidence>
<keyword evidence="8" id="KW-0969">Cilium</keyword>
<dbReference type="Pfam" id="PF07195">
    <property type="entry name" value="FliD_C"/>
    <property type="match status" value="1"/>
</dbReference>
<evidence type="ECO:0000313" key="9">
    <source>
        <dbReference type="Proteomes" id="UP000547458"/>
    </source>
</evidence>
<dbReference type="Pfam" id="PF02465">
    <property type="entry name" value="FliD_N"/>
    <property type="match status" value="1"/>
</dbReference>
<dbReference type="InterPro" id="IPR010809">
    <property type="entry name" value="FliD_C"/>
</dbReference>
<dbReference type="Proteomes" id="UP000547458">
    <property type="component" value="Unassembled WGS sequence"/>
</dbReference>
<name>A0A846RJ59_9MICC</name>
<dbReference type="GO" id="GO:0007155">
    <property type="term" value="P:cell adhesion"/>
    <property type="evidence" value="ECO:0007669"/>
    <property type="project" value="InterPro"/>
</dbReference>
<comment type="function">
    <text evidence="5">Required for morphogenesis and for the elongation of the flagellar filament by facilitating polymerization of the flagellin monomers at the tip of growing filament. Forms a capping structure, which prevents flagellin subunits (transported through the central channel of the flagellum) from leaking out without polymerization at the distal end.</text>
</comment>
<evidence type="ECO:0000256" key="5">
    <source>
        <dbReference type="RuleBase" id="RU362066"/>
    </source>
</evidence>
<keyword evidence="5" id="KW-0964">Secreted</keyword>
<dbReference type="PANTHER" id="PTHR30288">
    <property type="entry name" value="FLAGELLAR CAP/ASSEMBLY PROTEIN FLID"/>
    <property type="match status" value="1"/>
</dbReference>
<comment type="similarity">
    <text evidence="1 5">Belongs to the FliD family.</text>
</comment>
<proteinExistence type="inferred from homology"/>
<evidence type="ECO:0000256" key="4">
    <source>
        <dbReference type="ARBA" id="ARBA00023143"/>
    </source>
</evidence>